<dbReference type="GO" id="GO:0016363">
    <property type="term" value="C:nuclear matrix"/>
    <property type="evidence" value="ECO:0007669"/>
    <property type="project" value="UniProtKB-SubCell"/>
</dbReference>
<dbReference type="GO" id="GO:0042383">
    <property type="term" value="C:sarcolemma"/>
    <property type="evidence" value="ECO:0007669"/>
    <property type="project" value="TreeGrafter"/>
</dbReference>
<dbReference type="STRING" id="336983.ENSCANP00000013831"/>
<dbReference type="InterPro" id="IPR050405">
    <property type="entry name" value="Intermediate_filament"/>
</dbReference>
<dbReference type="InterPro" id="IPR039008">
    <property type="entry name" value="IF_rod_dom"/>
</dbReference>
<dbReference type="GO" id="GO:0030018">
    <property type="term" value="C:Z disc"/>
    <property type="evidence" value="ECO:0007669"/>
    <property type="project" value="TreeGrafter"/>
</dbReference>
<evidence type="ECO:0000256" key="1">
    <source>
        <dbReference type="ARBA" id="ARBA00003885"/>
    </source>
</evidence>
<name>A0A2K5IB98_COLAP</name>
<evidence type="ECO:0000256" key="7">
    <source>
        <dbReference type="ARBA" id="ARBA00046016"/>
    </source>
</evidence>
<sequence>MLAALAKDWQACLSQDPHWLTQGRRPLAGELASPPPRPGAALSWQDSGILQLSGEGRRGLMSGGIQIVQTAGAPVSPRRIHSSAGRLPAASSVNRLKGREPTRVAELYEEELRELRRQVEVLTNQRARVDVERDNLLDDLQRLKAKLQEEIQLKEEAENNLAAFRADVDAATLARIDLERRIESLNEEIAFLKKVHEEEIRELQAQLQEQQVQVEMDMSKPDLTAALRDIRAQYETIAAKNISEAEEWYKSKVSDLTQAANKNNDALRQAKQEMMEYRHQIQSYTCEIDALKGTNDSLMRQMRELEDRFASEASGYQDNIARLEEEIRHLKDEMARHLREYQDLLNVKMALDVEIATYRKLLEGEESRINLPIQTFSALNFRETSPEQRGSEVHTKKTVMIKTIETRDGEVVGLSGLLTLGGGYGCVWGDCLPPSCAGLGPWLVGQERSCGLGVGMAQG</sequence>
<feature type="coiled-coil region" evidence="10">
    <location>
        <begin position="105"/>
        <end position="220"/>
    </location>
</feature>
<evidence type="ECO:0000256" key="5">
    <source>
        <dbReference type="ARBA" id="ARBA00022799"/>
    </source>
</evidence>
<evidence type="ECO:0000256" key="3">
    <source>
        <dbReference type="ARBA" id="ARBA00014147"/>
    </source>
</evidence>
<feature type="coiled-coil region" evidence="10">
    <location>
        <begin position="253"/>
        <end position="347"/>
    </location>
</feature>
<dbReference type="GO" id="GO:0005882">
    <property type="term" value="C:intermediate filament"/>
    <property type="evidence" value="ECO:0007669"/>
    <property type="project" value="UniProtKB-KW"/>
</dbReference>
<dbReference type="FunFam" id="1.20.5.170:FF:000002">
    <property type="entry name" value="Type I keratin KA11"/>
    <property type="match status" value="1"/>
</dbReference>
<dbReference type="GO" id="GO:0005911">
    <property type="term" value="C:cell-cell junction"/>
    <property type="evidence" value="ECO:0007669"/>
    <property type="project" value="TreeGrafter"/>
</dbReference>
<evidence type="ECO:0000256" key="6">
    <source>
        <dbReference type="ARBA" id="ARBA00023054"/>
    </source>
</evidence>
<comment type="function">
    <text evidence="7">Vimentins are class-III intermediate filaments found in various non-epithelial cells, especially mesenchymal cells. Vimentin is attached to the nucleus, endoplasmic reticulum, and mitochondria, either laterally or terminally. Plays a role in cell directional movement, orientation, cell sheet organization and Golgi complex polarization at the cell migration front. Protects SCRIB from proteasomal degradation and facilitates its localization to intermediate filaments in a cell contact-mediated manner.</text>
</comment>
<dbReference type="SUPFAM" id="SSF64593">
    <property type="entry name" value="Intermediate filament protein, coiled coil region"/>
    <property type="match status" value="1"/>
</dbReference>
<keyword evidence="13" id="KW-1185">Reference proteome</keyword>
<evidence type="ECO:0000256" key="9">
    <source>
        <dbReference type="RuleBase" id="RU000685"/>
    </source>
</evidence>
<evidence type="ECO:0000256" key="2">
    <source>
        <dbReference type="ARBA" id="ARBA00004109"/>
    </source>
</evidence>
<evidence type="ECO:0000313" key="12">
    <source>
        <dbReference type="Ensembl" id="ENSCANP00000013831.1"/>
    </source>
</evidence>
<dbReference type="Pfam" id="PF00038">
    <property type="entry name" value="Filament"/>
    <property type="match status" value="1"/>
</dbReference>
<dbReference type="PROSITE" id="PS00226">
    <property type="entry name" value="IF_ROD_1"/>
    <property type="match status" value="1"/>
</dbReference>
<keyword evidence="6 10" id="KW-0175">Coiled coil</keyword>
<keyword evidence="4 9" id="KW-0403">Intermediate filament</keyword>
<dbReference type="GO" id="GO:0045109">
    <property type="term" value="P:intermediate filament organization"/>
    <property type="evidence" value="ECO:0007669"/>
    <property type="project" value="TreeGrafter"/>
</dbReference>
<dbReference type="FunFam" id="1.20.5.500:FF:000001">
    <property type="entry name" value="Type II keratin 23"/>
    <property type="match status" value="1"/>
</dbReference>
<dbReference type="Proteomes" id="UP000233080">
    <property type="component" value="Unassembled WGS sequence"/>
</dbReference>
<keyword evidence="5" id="KW-0702">S-nitrosylation</keyword>
<organism evidence="12 13">
    <name type="scientific">Colobus angolensis palliatus</name>
    <name type="common">Peters' Angolan colobus</name>
    <dbReference type="NCBI Taxonomy" id="336983"/>
    <lineage>
        <taxon>Eukaryota</taxon>
        <taxon>Metazoa</taxon>
        <taxon>Chordata</taxon>
        <taxon>Craniata</taxon>
        <taxon>Vertebrata</taxon>
        <taxon>Euteleostomi</taxon>
        <taxon>Mammalia</taxon>
        <taxon>Eutheria</taxon>
        <taxon>Euarchontoglires</taxon>
        <taxon>Primates</taxon>
        <taxon>Haplorrhini</taxon>
        <taxon>Catarrhini</taxon>
        <taxon>Cercopithecidae</taxon>
        <taxon>Colobinae</taxon>
        <taxon>Colobus</taxon>
    </lineage>
</organism>
<evidence type="ECO:0000259" key="11">
    <source>
        <dbReference type="PROSITE" id="PS51842"/>
    </source>
</evidence>
<comment type="subcellular location">
    <subcellularLocation>
        <location evidence="2">Nucleus matrix</location>
    </subcellularLocation>
</comment>
<dbReference type="GO" id="GO:0060538">
    <property type="term" value="P:skeletal muscle organ development"/>
    <property type="evidence" value="ECO:0007669"/>
    <property type="project" value="TreeGrafter"/>
</dbReference>
<dbReference type="PANTHER" id="PTHR45652">
    <property type="entry name" value="GLIAL FIBRILLARY ACIDIC PROTEIN"/>
    <property type="match status" value="1"/>
</dbReference>
<dbReference type="AlphaFoldDB" id="A0A2K5IB98"/>
<dbReference type="Gene3D" id="1.20.5.170">
    <property type="match status" value="1"/>
</dbReference>
<accession>A0A2K5IB98</accession>
<dbReference type="Gene3D" id="1.20.5.500">
    <property type="entry name" value="Single helix bin"/>
    <property type="match status" value="1"/>
</dbReference>
<proteinExistence type="inferred from homology"/>
<dbReference type="SMART" id="SM01391">
    <property type="entry name" value="Filament"/>
    <property type="match status" value="1"/>
</dbReference>
<evidence type="ECO:0000256" key="10">
    <source>
        <dbReference type="SAM" id="Coils"/>
    </source>
</evidence>
<dbReference type="GO" id="GO:0005200">
    <property type="term" value="F:structural constituent of cytoskeleton"/>
    <property type="evidence" value="ECO:0007669"/>
    <property type="project" value="TreeGrafter"/>
</dbReference>
<dbReference type="FunFam" id="1.20.5.1160:FF:000001">
    <property type="entry name" value="Keratin type II"/>
    <property type="match status" value="1"/>
</dbReference>
<dbReference type="InterPro" id="IPR018039">
    <property type="entry name" value="IF_conserved"/>
</dbReference>
<comment type="similarity">
    <text evidence="8 9">Belongs to the intermediate filament family.</text>
</comment>
<dbReference type="Gene3D" id="1.20.5.1160">
    <property type="entry name" value="Vasodilator-stimulated phosphoprotein"/>
    <property type="match status" value="1"/>
</dbReference>
<feature type="domain" description="IF rod" evidence="11">
    <location>
        <begin position="1"/>
        <end position="369"/>
    </location>
</feature>
<evidence type="ECO:0000313" key="13">
    <source>
        <dbReference type="Proteomes" id="UP000233080"/>
    </source>
</evidence>
<reference evidence="12" key="1">
    <citation type="submission" date="2025-08" db="UniProtKB">
        <authorList>
            <consortium name="Ensembl"/>
        </authorList>
    </citation>
    <scope>IDENTIFICATION</scope>
</reference>
<dbReference type="Ensembl" id="ENSCANT00000036750.1">
    <property type="protein sequence ID" value="ENSCANP00000013831.1"/>
    <property type="gene ID" value="ENSCANG00000030301.1"/>
</dbReference>
<dbReference type="PROSITE" id="PS51842">
    <property type="entry name" value="IF_ROD_2"/>
    <property type="match status" value="1"/>
</dbReference>
<evidence type="ECO:0000256" key="8">
    <source>
        <dbReference type="ARBA" id="ARBA00061646"/>
    </source>
</evidence>
<comment type="function">
    <text evidence="1">Involved with LARP6 in the stabilization of type I collagen mRNAs for CO1A1 and CO1A2.</text>
</comment>
<dbReference type="PANTHER" id="PTHR45652:SF2">
    <property type="entry name" value="DESMIN"/>
    <property type="match status" value="1"/>
</dbReference>
<reference evidence="12" key="2">
    <citation type="submission" date="2025-09" db="UniProtKB">
        <authorList>
            <consortium name="Ensembl"/>
        </authorList>
    </citation>
    <scope>IDENTIFICATION</scope>
</reference>
<protein>
    <recommendedName>
        <fullName evidence="3">Vimentin</fullName>
    </recommendedName>
</protein>
<evidence type="ECO:0000256" key="4">
    <source>
        <dbReference type="ARBA" id="ARBA00022754"/>
    </source>
</evidence>